<dbReference type="CDD" id="cd01999">
    <property type="entry name" value="ASS"/>
    <property type="match status" value="1"/>
</dbReference>
<dbReference type="EC" id="6.3.4.5" evidence="3 9"/>
<accession>A0AA43UCJ6</accession>
<keyword evidence="5 9" id="KW-0436">Ligase</keyword>
<evidence type="ECO:0000259" key="11">
    <source>
        <dbReference type="Pfam" id="PF20979"/>
    </source>
</evidence>
<feature type="domain" description="Arginosuccinate synthase-like N-terminal" evidence="10">
    <location>
        <begin position="8"/>
        <end position="170"/>
    </location>
</feature>
<protein>
    <recommendedName>
        <fullName evidence="3 9">Argininosuccinate synthase</fullName>
        <ecNumber evidence="3 9">6.3.4.5</ecNumber>
    </recommendedName>
    <alternativeName>
        <fullName evidence="9">Citrulline--aspartate ligase</fullName>
    </alternativeName>
</protein>
<dbReference type="AlphaFoldDB" id="A0AA43UCJ6"/>
<comment type="subcellular location">
    <subcellularLocation>
        <location evidence="9">Cytoplasm</location>
    </subcellularLocation>
</comment>
<comment type="pathway">
    <text evidence="1 9">Amino-acid biosynthesis; L-arginine biosynthesis; L-arginine from L-ornithine and carbamoyl phosphate: step 2/3.</text>
</comment>
<dbReference type="NCBIfam" id="NF001770">
    <property type="entry name" value="PRK00509.1"/>
    <property type="match status" value="1"/>
</dbReference>
<dbReference type="Proteomes" id="UP001171751">
    <property type="component" value="Unassembled WGS sequence"/>
</dbReference>
<feature type="binding site" evidence="9">
    <location>
        <position position="91"/>
    </location>
    <ligand>
        <name>L-citrulline</name>
        <dbReference type="ChEBI" id="CHEBI:57743"/>
    </ligand>
</feature>
<organism evidence="12 13">
    <name type="scientific">Atopococcus tabaci</name>
    <dbReference type="NCBI Taxonomy" id="269774"/>
    <lineage>
        <taxon>Bacteria</taxon>
        <taxon>Bacillati</taxon>
        <taxon>Bacillota</taxon>
        <taxon>Bacilli</taxon>
        <taxon>Lactobacillales</taxon>
        <taxon>Carnobacteriaceae</taxon>
        <taxon>Atopococcus</taxon>
    </lineage>
</organism>
<dbReference type="InterPro" id="IPR048267">
    <property type="entry name" value="Arginosuc_syn_N"/>
</dbReference>
<comment type="subunit">
    <text evidence="2 9">Homotetramer.</text>
</comment>
<dbReference type="SUPFAM" id="SSF69864">
    <property type="entry name" value="Argininosuccinate synthetase, C-terminal domain"/>
    <property type="match status" value="1"/>
</dbReference>
<dbReference type="Gene3D" id="1.20.5.470">
    <property type="entry name" value="Single helix bin"/>
    <property type="match status" value="1"/>
</dbReference>
<dbReference type="PANTHER" id="PTHR11587">
    <property type="entry name" value="ARGININOSUCCINATE SYNTHASE"/>
    <property type="match status" value="1"/>
</dbReference>
<dbReference type="InterPro" id="IPR014729">
    <property type="entry name" value="Rossmann-like_a/b/a_fold"/>
</dbReference>
<comment type="caution">
    <text evidence="9">Lacks conserved residue(s) required for the propagation of feature annotation.</text>
</comment>
<keyword evidence="6 9" id="KW-0028">Amino-acid biosynthesis</keyword>
<feature type="binding site" evidence="9">
    <location>
        <position position="128"/>
    </location>
    <ligand>
        <name>L-aspartate</name>
        <dbReference type="ChEBI" id="CHEBI:29991"/>
    </ligand>
</feature>
<dbReference type="Gene3D" id="3.40.50.620">
    <property type="entry name" value="HUPs"/>
    <property type="match status" value="1"/>
</dbReference>
<feature type="binding site" evidence="9">
    <location>
        <position position="266"/>
    </location>
    <ligand>
        <name>L-citrulline</name>
        <dbReference type="ChEBI" id="CHEBI:57743"/>
    </ligand>
</feature>
<comment type="catalytic activity">
    <reaction evidence="9">
        <text>L-citrulline + L-aspartate + ATP = 2-(N(omega)-L-arginino)succinate + AMP + diphosphate + H(+)</text>
        <dbReference type="Rhea" id="RHEA:10932"/>
        <dbReference type="ChEBI" id="CHEBI:15378"/>
        <dbReference type="ChEBI" id="CHEBI:29991"/>
        <dbReference type="ChEBI" id="CHEBI:30616"/>
        <dbReference type="ChEBI" id="CHEBI:33019"/>
        <dbReference type="ChEBI" id="CHEBI:57472"/>
        <dbReference type="ChEBI" id="CHEBI:57743"/>
        <dbReference type="ChEBI" id="CHEBI:456215"/>
        <dbReference type="EC" id="6.3.4.5"/>
    </reaction>
</comment>
<reference evidence="12" key="1">
    <citation type="submission" date="2023-07" db="EMBL/GenBank/DDBJ databases">
        <title>Between Cages and Wild: Unraveling the Impact of Captivity on Animal Microbiomes and Antimicrobial Resistance.</title>
        <authorList>
            <person name="Schmartz G.P."/>
            <person name="Rehner J."/>
            <person name="Schuff M.J."/>
            <person name="Becker S.L."/>
            <person name="Kravczyk M."/>
            <person name="Gurevich A."/>
            <person name="Francke R."/>
            <person name="Mueller R."/>
            <person name="Keller V."/>
            <person name="Keller A."/>
        </authorList>
    </citation>
    <scope>NUCLEOTIDE SEQUENCE</scope>
    <source>
        <strain evidence="12">S39M_St_73</strain>
    </source>
</reference>
<dbReference type="Pfam" id="PF20979">
    <property type="entry name" value="Arginosuc_syn_C"/>
    <property type="match status" value="1"/>
</dbReference>
<dbReference type="InterPro" id="IPR048268">
    <property type="entry name" value="Arginosuc_syn_C"/>
</dbReference>
<feature type="binding site" evidence="9">
    <location>
        <position position="180"/>
    </location>
    <ligand>
        <name>L-citrulline</name>
        <dbReference type="ChEBI" id="CHEBI:57743"/>
    </ligand>
</feature>
<dbReference type="GO" id="GO:0006526">
    <property type="term" value="P:L-arginine biosynthetic process"/>
    <property type="evidence" value="ECO:0007669"/>
    <property type="project" value="UniProtKB-UniRule"/>
</dbReference>
<feature type="binding site" evidence="9">
    <location>
        <position position="127"/>
    </location>
    <ligand>
        <name>L-citrulline</name>
        <dbReference type="ChEBI" id="CHEBI:57743"/>
    </ligand>
</feature>
<dbReference type="FunFam" id="3.40.50.620:FF:000019">
    <property type="entry name" value="Argininosuccinate synthase"/>
    <property type="match status" value="1"/>
</dbReference>
<evidence type="ECO:0000256" key="8">
    <source>
        <dbReference type="ARBA" id="ARBA00022840"/>
    </source>
</evidence>
<dbReference type="GO" id="GO:0005524">
    <property type="term" value="F:ATP binding"/>
    <property type="evidence" value="ECO:0007669"/>
    <property type="project" value="UniProtKB-UniRule"/>
</dbReference>
<dbReference type="PROSITE" id="PS00564">
    <property type="entry name" value="ARGININOSUCCIN_SYN_1"/>
    <property type="match status" value="1"/>
</dbReference>
<feature type="binding site" evidence="9">
    <location>
        <position position="40"/>
    </location>
    <ligand>
        <name>ATP</name>
        <dbReference type="ChEBI" id="CHEBI:30616"/>
    </ligand>
</feature>
<comment type="similarity">
    <text evidence="9">Belongs to the argininosuccinate synthase family. Type 1 subfamily.</text>
</comment>
<keyword evidence="9" id="KW-0963">Cytoplasm</keyword>
<feature type="binding site" evidence="9">
    <location>
        <position position="131"/>
    </location>
    <ligand>
        <name>L-citrulline</name>
        <dbReference type="ChEBI" id="CHEBI:57743"/>
    </ligand>
</feature>
<dbReference type="InterPro" id="IPR001518">
    <property type="entry name" value="Arginosuc_synth"/>
</dbReference>
<evidence type="ECO:0000256" key="1">
    <source>
        <dbReference type="ARBA" id="ARBA00004967"/>
    </source>
</evidence>
<dbReference type="PANTHER" id="PTHR11587:SF2">
    <property type="entry name" value="ARGININOSUCCINATE SYNTHASE"/>
    <property type="match status" value="1"/>
</dbReference>
<dbReference type="GO" id="GO:0005737">
    <property type="term" value="C:cytoplasm"/>
    <property type="evidence" value="ECO:0007669"/>
    <property type="project" value="UniProtKB-SubCell"/>
</dbReference>
<evidence type="ECO:0000313" key="12">
    <source>
        <dbReference type="EMBL" id="MDO5457453.1"/>
    </source>
</evidence>
<dbReference type="InterPro" id="IPR024074">
    <property type="entry name" value="AS_cat/multimer_dom_body"/>
</dbReference>
<feature type="binding site" evidence="9">
    <location>
        <position position="121"/>
    </location>
    <ligand>
        <name>ATP</name>
        <dbReference type="ChEBI" id="CHEBI:30616"/>
    </ligand>
</feature>
<dbReference type="SUPFAM" id="SSF52402">
    <property type="entry name" value="Adenine nucleotide alpha hydrolases-like"/>
    <property type="match status" value="1"/>
</dbReference>
<keyword evidence="13" id="KW-1185">Reference proteome</keyword>
<name>A0AA43UCJ6_9LACT</name>
<dbReference type="EMBL" id="JAUNQW010000012">
    <property type="protein sequence ID" value="MDO5457453.1"/>
    <property type="molecule type" value="Genomic_DNA"/>
</dbReference>
<evidence type="ECO:0000256" key="6">
    <source>
        <dbReference type="ARBA" id="ARBA00022605"/>
    </source>
</evidence>
<dbReference type="GO" id="GO:0000053">
    <property type="term" value="P:argininosuccinate metabolic process"/>
    <property type="evidence" value="ECO:0007669"/>
    <property type="project" value="TreeGrafter"/>
</dbReference>
<dbReference type="Gene3D" id="3.90.1260.10">
    <property type="entry name" value="Argininosuccinate synthetase, chain A, domain 2"/>
    <property type="match status" value="1"/>
</dbReference>
<sequence>MAKKDVKKILVAYSGGLDTSVIVHWLKANYNNPEIIAMNADVGQDEDFDALEDKALKSGAAKLYVEDLREEFLTDFVWQALKANAKYDGNYLMGTAYARPLMSKRMVEIAHEEGCDAIAHGCTGKGNDQVRFELGIREFDPNITIIAPWREWDLKSREDEFQYAESHGIPLKFTREEGYSEDENLFHISHEGLDLEDPTNKPDYDNLLSVSVAPQKAPDTETKVSVSFEKGIPTAVDGEKLDPIPLMQKLNKIGGENAVGLLDIVENRLVGMKSRGVYETPGGEVLYHAHNKLEEMTIDRDTFHFKQHVAIKYGELVYNGLWYSPLRKSLQAFVDYTQENVTGTVEMELYKGNIIDVSVTSPYTLYSEELASFEEDDIYEQNDAEGFIKLFGLGQTTRVIAEQSWKEEK</sequence>
<gene>
    <name evidence="9" type="primary">argG</name>
    <name evidence="12" type="ORF">Q4F26_03825</name>
</gene>
<feature type="binding site" evidence="9">
    <location>
        <position position="189"/>
    </location>
    <ligand>
        <name>L-citrulline</name>
        <dbReference type="ChEBI" id="CHEBI:57743"/>
    </ligand>
</feature>
<keyword evidence="7 9" id="KW-0547">Nucleotide-binding</keyword>
<comment type="caution">
    <text evidence="12">The sequence shown here is derived from an EMBL/GenBank/DDBJ whole genome shotgun (WGS) entry which is preliminary data.</text>
</comment>
<dbReference type="GO" id="GO:0004055">
    <property type="term" value="F:argininosuccinate synthase activity"/>
    <property type="evidence" value="ECO:0007669"/>
    <property type="project" value="UniProtKB-UniRule"/>
</dbReference>
<evidence type="ECO:0000256" key="5">
    <source>
        <dbReference type="ARBA" id="ARBA00022598"/>
    </source>
</evidence>
<evidence type="ECO:0000256" key="3">
    <source>
        <dbReference type="ARBA" id="ARBA00012286"/>
    </source>
</evidence>
<evidence type="ECO:0000256" key="7">
    <source>
        <dbReference type="ARBA" id="ARBA00022741"/>
    </source>
</evidence>
<feature type="binding site" evidence="9">
    <location>
        <begin position="12"/>
        <end position="20"/>
    </location>
    <ligand>
        <name>ATP</name>
        <dbReference type="ChEBI" id="CHEBI:30616"/>
    </ligand>
</feature>
<evidence type="ECO:0000256" key="2">
    <source>
        <dbReference type="ARBA" id="ARBA00011881"/>
    </source>
</evidence>
<dbReference type="HAMAP" id="MF_00005">
    <property type="entry name" value="Arg_succ_synth_type1"/>
    <property type="match status" value="1"/>
</dbReference>
<dbReference type="Pfam" id="PF00764">
    <property type="entry name" value="Arginosuc_synth"/>
    <property type="match status" value="1"/>
</dbReference>
<dbReference type="NCBIfam" id="TIGR00032">
    <property type="entry name" value="argG"/>
    <property type="match status" value="1"/>
</dbReference>
<dbReference type="InterPro" id="IPR023434">
    <property type="entry name" value="Arginosuc_synth_type_1_subfam"/>
</dbReference>
<evidence type="ECO:0000313" key="13">
    <source>
        <dbReference type="Proteomes" id="UP001171751"/>
    </source>
</evidence>
<feature type="domain" description="Arginosuccinate synthase C-terminal" evidence="11">
    <location>
        <begin position="179"/>
        <end position="394"/>
    </location>
</feature>
<feature type="binding site" evidence="9">
    <location>
        <position position="127"/>
    </location>
    <ligand>
        <name>L-aspartate</name>
        <dbReference type="ChEBI" id="CHEBI:29991"/>
    </ligand>
</feature>
<keyword evidence="8 9" id="KW-0067">ATP-binding</keyword>
<dbReference type="GO" id="GO:0000050">
    <property type="term" value="P:urea cycle"/>
    <property type="evidence" value="ECO:0007669"/>
    <property type="project" value="TreeGrafter"/>
</dbReference>
<evidence type="ECO:0000256" key="4">
    <source>
        <dbReference type="ARBA" id="ARBA00022571"/>
    </source>
</evidence>
<proteinExistence type="inferred from homology"/>
<evidence type="ECO:0000256" key="9">
    <source>
        <dbReference type="HAMAP-Rule" id="MF_00005"/>
    </source>
</evidence>
<dbReference type="PROSITE" id="PS00565">
    <property type="entry name" value="ARGININOSUCCIN_SYN_2"/>
    <property type="match status" value="1"/>
</dbReference>
<dbReference type="InterPro" id="IPR018223">
    <property type="entry name" value="Arginosuc_synth_CS"/>
</dbReference>
<evidence type="ECO:0000259" key="10">
    <source>
        <dbReference type="Pfam" id="PF00764"/>
    </source>
</evidence>
<feature type="binding site" evidence="9">
    <location>
        <position position="278"/>
    </location>
    <ligand>
        <name>L-citrulline</name>
        <dbReference type="ChEBI" id="CHEBI:57743"/>
    </ligand>
</feature>
<keyword evidence="4 9" id="KW-0055">Arginine biosynthesis</keyword>
<dbReference type="FunFam" id="3.90.1260.10:FF:000007">
    <property type="entry name" value="Argininosuccinate synthase"/>
    <property type="match status" value="1"/>
</dbReference>
<feature type="binding site" evidence="9">
    <location>
        <position position="123"/>
    </location>
    <ligand>
        <name>L-aspartate</name>
        <dbReference type="ChEBI" id="CHEBI:29991"/>
    </ligand>
</feature>